<comment type="cofactor">
    <cofactor evidence="1">
        <name>Mg(2+)</name>
        <dbReference type="ChEBI" id="CHEBI:18420"/>
    </cofactor>
</comment>
<evidence type="ECO:0000313" key="6">
    <source>
        <dbReference type="EMBL" id="MBT2989062.1"/>
    </source>
</evidence>
<dbReference type="PANTHER" id="PTHR45138">
    <property type="entry name" value="REGULATORY COMPONENTS OF SENSORY TRANSDUCTION SYSTEM"/>
    <property type="match status" value="1"/>
</dbReference>
<evidence type="ECO:0000256" key="1">
    <source>
        <dbReference type="ARBA" id="ARBA00001946"/>
    </source>
</evidence>
<dbReference type="SMART" id="SM00267">
    <property type="entry name" value="GGDEF"/>
    <property type="match status" value="1"/>
</dbReference>
<dbReference type="InterPro" id="IPR043128">
    <property type="entry name" value="Rev_trsase/Diguanyl_cyclase"/>
</dbReference>
<name>A0A944M932_9GAMM</name>
<dbReference type="PROSITE" id="PS50887">
    <property type="entry name" value="GGDEF"/>
    <property type="match status" value="1"/>
</dbReference>
<dbReference type="InterPro" id="IPR029787">
    <property type="entry name" value="Nucleotide_cyclase"/>
</dbReference>
<dbReference type="InterPro" id="IPR048516">
    <property type="entry name" value="DGCcoil"/>
</dbReference>
<comment type="caution">
    <text evidence="6">The sequence shown here is derived from an EMBL/GenBank/DDBJ whole genome shotgun (WGS) entry which is preliminary data.</text>
</comment>
<evidence type="ECO:0000313" key="7">
    <source>
        <dbReference type="Proteomes" id="UP000770889"/>
    </source>
</evidence>
<dbReference type="SUPFAM" id="SSF55073">
    <property type="entry name" value="Nucleotide cyclase"/>
    <property type="match status" value="1"/>
</dbReference>
<dbReference type="FunFam" id="3.30.70.270:FF:000001">
    <property type="entry name" value="Diguanylate cyclase domain protein"/>
    <property type="match status" value="1"/>
</dbReference>
<gene>
    <name evidence="6" type="ORF">KME65_08850</name>
</gene>
<dbReference type="Pfam" id="PF20975">
    <property type="entry name" value="DGCcoil"/>
    <property type="match status" value="1"/>
</dbReference>
<keyword evidence="4" id="KW-0175">Coiled coil</keyword>
<proteinExistence type="predicted"/>
<dbReference type="Gene3D" id="3.30.70.270">
    <property type="match status" value="1"/>
</dbReference>
<protein>
    <recommendedName>
        <fullName evidence="2">diguanylate cyclase</fullName>
        <ecNumber evidence="2">2.7.7.65</ecNumber>
    </recommendedName>
</protein>
<reference evidence="6 7" key="1">
    <citation type="submission" date="2021-05" db="EMBL/GenBank/DDBJ databases">
        <title>Genetic and Functional Diversity in Clade A Lucinid endosymbionts from the Bahamas.</title>
        <authorList>
            <person name="Giani N.M."/>
            <person name="Engel A.S."/>
            <person name="Campbell B.J."/>
        </authorList>
    </citation>
    <scope>NUCLEOTIDE SEQUENCE [LARGE SCALE GENOMIC DNA]</scope>
    <source>
        <strain evidence="6">LUC16012Gg_MoonRockCtena</strain>
    </source>
</reference>
<dbReference type="InterPro" id="IPR050469">
    <property type="entry name" value="Diguanylate_Cyclase"/>
</dbReference>
<feature type="coiled-coil region" evidence="4">
    <location>
        <begin position="3"/>
        <end position="30"/>
    </location>
</feature>
<accession>A0A944M932</accession>
<evidence type="ECO:0000256" key="3">
    <source>
        <dbReference type="ARBA" id="ARBA00034247"/>
    </source>
</evidence>
<evidence type="ECO:0000256" key="2">
    <source>
        <dbReference type="ARBA" id="ARBA00012528"/>
    </source>
</evidence>
<comment type="catalytic activity">
    <reaction evidence="3">
        <text>2 GTP = 3',3'-c-di-GMP + 2 diphosphate</text>
        <dbReference type="Rhea" id="RHEA:24898"/>
        <dbReference type="ChEBI" id="CHEBI:33019"/>
        <dbReference type="ChEBI" id="CHEBI:37565"/>
        <dbReference type="ChEBI" id="CHEBI:58805"/>
        <dbReference type="EC" id="2.7.7.65"/>
    </reaction>
</comment>
<sequence>MNEKDWKQRYEDLLRQHESEEDANRELEGLLTRTIIRLTLAANGLDPRLDPHLKGVRDAVRGGINDQLKSKLNALSDGLLHFSEETGASESDMSDEYVRLLDGLQLSKKKAQEAVQLIRLLSDDPSQMDDEQFSRLVDLLSSDRPAKEKKGGLFERLLGSAPSEKESGPRPNEILLNLLEQASWPGHWGDEVSRLKLRLGREASGDAWTEVLHDLLELSAKSYGQVQMEIKEAEDFLEELTQRLQDLGVHLQSAHDGRNRIAAHGRNLSQQVTGHVGDLGASVQAATDLQQLKFAVRERITLIQSNIEDYLREEHEWHQKSEASERELKHRLEKLEKESSELRSRMVEAHHMALIDAVTGLPNRLAYEERVEQEYARWKRFNDPLCMLVWDIDDFKSINDRFGHQAGDKALRVIANNLQARLRITDFIARYGGEEFVCLLTGTSGDEALKVADEMRNSVESNGFHSAGKPVTVTISCGIAPFQSNESIDNVFSRADKALYEAKKAGKNRCHLG</sequence>
<organism evidence="6 7">
    <name type="scientific">Candidatus Thiodiazotropha taylori</name>
    <dbReference type="NCBI Taxonomy" id="2792791"/>
    <lineage>
        <taxon>Bacteria</taxon>
        <taxon>Pseudomonadati</taxon>
        <taxon>Pseudomonadota</taxon>
        <taxon>Gammaproteobacteria</taxon>
        <taxon>Chromatiales</taxon>
        <taxon>Sedimenticolaceae</taxon>
        <taxon>Candidatus Thiodiazotropha</taxon>
    </lineage>
</organism>
<dbReference type="CDD" id="cd01949">
    <property type="entry name" value="GGDEF"/>
    <property type="match status" value="1"/>
</dbReference>
<dbReference type="EC" id="2.7.7.65" evidence="2"/>
<dbReference type="Pfam" id="PF00990">
    <property type="entry name" value="GGDEF"/>
    <property type="match status" value="1"/>
</dbReference>
<dbReference type="AlphaFoldDB" id="A0A944M932"/>
<dbReference type="PANTHER" id="PTHR45138:SF9">
    <property type="entry name" value="DIGUANYLATE CYCLASE DGCM-RELATED"/>
    <property type="match status" value="1"/>
</dbReference>
<feature type="coiled-coil region" evidence="4">
    <location>
        <begin position="318"/>
        <end position="352"/>
    </location>
</feature>
<dbReference type="InterPro" id="IPR000160">
    <property type="entry name" value="GGDEF_dom"/>
</dbReference>
<evidence type="ECO:0000256" key="4">
    <source>
        <dbReference type="SAM" id="Coils"/>
    </source>
</evidence>
<feature type="domain" description="GGDEF" evidence="5">
    <location>
        <begin position="383"/>
        <end position="513"/>
    </location>
</feature>
<dbReference type="EMBL" id="JAHHGM010000006">
    <property type="protein sequence ID" value="MBT2989062.1"/>
    <property type="molecule type" value="Genomic_DNA"/>
</dbReference>
<dbReference type="NCBIfam" id="TIGR00254">
    <property type="entry name" value="GGDEF"/>
    <property type="match status" value="1"/>
</dbReference>
<evidence type="ECO:0000259" key="5">
    <source>
        <dbReference type="PROSITE" id="PS50887"/>
    </source>
</evidence>
<dbReference type="GO" id="GO:0052621">
    <property type="term" value="F:diguanylate cyclase activity"/>
    <property type="evidence" value="ECO:0007669"/>
    <property type="project" value="UniProtKB-EC"/>
</dbReference>
<feature type="coiled-coil region" evidence="4">
    <location>
        <begin position="223"/>
        <end position="250"/>
    </location>
</feature>
<dbReference type="Proteomes" id="UP000770889">
    <property type="component" value="Unassembled WGS sequence"/>
</dbReference>